<keyword evidence="3" id="KW-1185">Reference proteome</keyword>
<protein>
    <submittedName>
        <fullName evidence="2">Uncharacterized protein</fullName>
    </submittedName>
</protein>
<evidence type="ECO:0000256" key="1">
    <source>
        <dbReference type="SAM" id="MobiDB-lite"/>
    </source>
</evidence>
<proteinExistence type="predicted"/>
<evidence type="ECO:0000313" key="3">
    <source>
        <dbReference type="Proteomes" id="UP000007148"/>
    </source>
</evidence>
<gene>
    <name evidence="2" type="ORF">PIIN_05902</name>
</gene>
<reference evidence="2 3" key="1">
    <citation type="journal article" date="2011" name="PLoS Pathog.">
        <title>Endophytic Life Strategies Decoded by Genome and Transcriptome Analyses of the Mutualistic Root Symbiont Piriformospora indica.</title>
        <authorList>
            <person name="Zuccaro A."/>
            <person name="Lahrmann U."/>
            <person name="Guldener U."/>
            <person name="Langen G."/>
            <person name="Pfiffi S."/>
            <person name="Biedenkopf D."/>
            <person name="Wong P."/>
            <person name="Samans B."/>
            <person name="Grimm C."/>
            <person name="Basiewicz M."/>
            <person name="Murat C."/>
            <person name="Martin F."/>
            <person name="Kogel K.H."/>
        </authorList>
    </citation>
    <scope>NUCLEOTIDE SEQUENCE [LARGE SCALE GENOMIC DNA]</scope>
    <source>
        <strain evidence="2 3">DSM 11827</strain>
    </source>
</reference>
<name>G4TKX4_SERID</name>
<feature type="compositionally biased region" description="Acidic residues" evidence="1">
    <location>
        <begin position="383"/>
        <end position="395"/>
    </location>
</feature>
<feature type="compositionally biased region" description="Polar residues" evidence="1">
    <location>
        <begin position="870"/>
        <end position="886"/>
    </location>
</feature>
<dbReference type="HOGENOM" id="CLU_298985_0_0_1"/>
<feature type="compositionally biased region" description="Low complexity" evidence="1">
    <location>
        <begin position="709"/>
        <end position="720"/>
    </location>
</feature>
<feature type="region of interest" description="Disordered" evidence="1">
    <location>
        <begin position="29"/>
        <end position="49"/>
    </location>
</feature>
<dbReference type="Proteomes" id="UP000007148">
    <property type="component" value="Unassembled WGS sequence"/>
</dbReference>
<feature type="region of interest" description="Disordered" evidence="1">
    <location>
        <begin position="367"/>
        <end position="409"/>
    </location>
</feature>
<evidence type="ECO:0000313" key="2">
    <source>
        <dbReference type="EMBL" id="CCA71967.1"/>
    </source>
</evidence>
<dbReference type="AlphaFoldDB" id="G4TKX4"/>
<feature type="region of interest" description="Disordered" evidence="1">
    <location>
        <begin position="703"/>
        <end position="723"/>
    </location>
</feature>
<dbReference type="InParanoid" id="G4TKX4"/>
<organism evidence="2 3">
    <name type="scientific">Serendipita indica (strain DSM 11827)</name>
    <name type="common">Root endophyte fungus</name>
    <name type="synonym">Piriformospora indica</name>
    <dbReference type="NCBI Taxonomy" id="1109443"/>
    <lineage>
        <taxon>Eukaryota</taxon>
        <taxon>Fungi</taxon>
        <taxon>Dikarya</taxon>
        <taxon>Basidiomycota</taxon>
        <taxon>Agaricomycotina</taxon>
        <taxon>Agaricomycetes</taxon>
        <taxon>Sebacinales</taxon>
        <taxon>Serendipitaceae</taxon>
        <taxon>Serendipita</taxon>
    </lineage>
</organism>
<accession>G4TKX4</accession>
<feature type="region of interest" description="Disordered" evidence="1">
    <location>
        <begin position="782"/>
        <end position="840"/>
    </location>
</feature>
<dbReference type="OrthoDB" id="3183878at2759"/>
<feature type="compositionally biased region" description="Polar residues" evidence="1">
    <location>
        <begin position="815"/>
        <end position="829"/>
    </location>
</feature>
<sequence>MLRLPPLDPTRGEDAFREGGLLSFTIVNDDELQRPVPSERTQTSPSGPPAVQLPAIALAWEPPHKAMGRDVGRELYGAYGLGLAGGRWGVNGECDSADRVIMARGSISMGYMEPNLSDVRFDRKTPTDGKRKGATCPRRQVSLRPKACSLFSIGGDGRGCDAYKNRGPVDTPELAAGHLFPWPQIPLQIRRNSSKFLTHPVGQMECDTILTAFLTNPASNRLLTPFSCHLLPALLEHADNRHGLARFMVTMITTQLRSLLDLPPAEGGPRERITLEQVQDAWFTAADRRYANNLQPSSPIVHMLATAYNSVAQTWATDFVLYPLGKRYHQLIKRTRKRKYPFSPLAALPPPPPPVVVEQHKNDKMIPRRFPLPRRSPQSTVDDATEQPILEDEADNGPSETVAAEDVDEDSGLDGCKVVNDHHDVSWLVQDHGYYYPLHHHYQRRQSNASETFSESWTLTSLTFNEESRDGEDESLLGDALSLRARGPRRRMINALAQRDGPGCAISKVELQRPQDSYARATEQRVFCTQIIPESHDTARFQRFKHLVSVYFEKKYDALLDSKLSSSSEPLDVDKEFEMGFAPYHGPSTTPSKRRGHYYATSTNVLQTSRNAVLMSEKWMRWFDEGRFVLRESGGQFYVHCMDPTLENDPEFTRQTRNGIERVHGARLDIGATSIQFSRPATKRHTRHSSLHDLPPISTIIPPHPIPTVPHHASSHSASHVFHNPLPTPIPTPPSPPFHYQLPALRSVGPQSTMPMAAPTAVHNMSTPVASRLSPAYSVHRGSAHASHRTPPATYRVRRAPYPPPVIHGGPITSPPSSRRGSEYETATMSPPPPRTKWNQLFHTRRRNSVASVISTGDYPESPLERSSHHSAGSFQGSYTPVTPSTGERHSLRALLNPVRDTEPRQESGLHFFPPLMETHDDRAPSPLPSAPPPRRELWDVDALDPNLVRLHELIVRTWWASGLGGQMAAQIREVDEIPLECMNVVVLGQDGFSSHLKHRLSLL</sequence>
<feature type="region of interest" description="Disordered" evidence="1">
    <location>
        <begin position="855"/>
        <end position="888"/>
    </location>
</feature>
<comment type="caution">
    <text evidence="2">The sequence shown here is derived from an EMBL/GenBank/DDBJ whole genome shotgun (WGS) entry which is preliminary data.</text>
</comment>
<dbReference type="EMBL" id="CAFZ01000142">
    <property type="protein sequence ID" value="CCA71967.1"/>
    <property type="molecule type" value="Genomic_DNA"/>
</dbReference>